<dbReference type="PANTHER" id="PTHR33434:SF2">
    <property type="entry name" value="FATTY ACID-BINDING PROTEIN TM_1468"/>
    <property type="match status" value="1"/>
</dbReference>
<dbReference type="SMART" id="SM01120">
    <property type="entry name" value="Dak2"/>
    <property type="match status" value="1"/>
</dbReference>
<dbReference type="Pfam" id="PF02734">
    <property type="entry name" value="Dak2"/>
    <property type="match status" value="1"/>
</dbReference>
<comment type="caution">
    <text evidence="2">The sequence shown here is derived from an EMBL/GenBank/DDBJ whole genome shotgun (WGS) entry which is preliminary data.</text>
</comment>
<accession>X1VND3</accession>
<dbReference type="SUPFAM" id="SSF101473">
    <property type="entry name" value="DhaL-like"/>
    <property type="match status" value="1"/>
</dbReference>
<dbReference type="InterPro" id="IPR004007">
    <property type="entry name" value="DhaL_dom"/>
</dbReference>
<dbReference type="InterPro" id="IPR050270">
    <property type="entry name" value="DegV_domain_contain"/>
</dbReference>
<feature type="non-terminal residue" evidence="2">
    <location>
        <position position="1"/>
    </location>
</feature>
<dbReference type="GO" id="GO:0004371">
    <property type="term" value="F:glycerone kinase activity"/>
    <property type="evidence" value="ECO:0007669"/>
    <property type="project" value="InterPro"/>
</dbReference>
<gene>
    <name evidence="2" type="ORF">S12H4_61070</name>
</gene>
<protein>
    <recommendedName>
        <fullName evidence="1">DhaL domain-containing protein</fullName>
    </recommendedName>
</protein>
<dbReference type="InterPro" id="IPR036117">
    <property type="entry name" value="DhaL_dom_sf"/>
</dbReference>
<dbReference type="PANTHER" id="PTHR33434">
    <property type="entry name" value="DEGV DOMAIN-CONTAINING PROTEIN DR_1986-RELATED"/>
    <property type="match status" value="1"/>
</dbReference>
<reference evidence="2" key="1">
    <citation type="journal article" date="2014" name="Front. Microbiol.">
        <title>High frequency of phylogenetically diverse reductive dehalogenase-homologous genes in deep subseafloor sedimentary metagenomes.</title>
        <authorList>
            <person name="Kawai M."/>
            <person name="Futagami T."/>
            <person name="Toyoda A."/>
            <person name="Takaki Y."/>
            <person name="Nishi S."/>
            <person name="Hori S."/>
            <person name="Arai W."/>
            <person name="Tsubouchi T."/>
            <person name="Morono Y."/>
            <person name="Uchiyama I."/>
            <person name="Ito T."/>
            <person name="Fujiyama A."/>
            <person name="Inagaki F."/>
            <person name="Takami H."/>
        </authorList>
    </citation>
    <scope>NUCLEOTIDE SEQUENCE</scope>
    <source>
        <strain evidence="2">Expedition CK06-06</strain>
    </source>
</reference>
<dbReference type="EMBL" id="BARW01040410">
    <property type="protein sequence ID" value="GAJ17761.1"/>
    <property type="molecule type" value="Genomic_DNA"/>
</dbReference>
<feature type="non-terminal residue" evidence="2">
    <location>
        <position position="124"/>
    </location>
</feature>
<dbReference type="GO" id="GO:0006071">
    <property type="term" value="P:glycerol metabolic process"/>
    <property type="evidence" value="ECO:0007669"/>
    <property type="project" value="InterPro"/>
</dbReference>
<dbReference type="PROSITE" id="PS51480">
    <property type="entry name" value="DHAL"/>
    <property type="match status" value="1"/>
</dbReference>
<dbReference type="AlphaFoldDB" id="X1VND3"/>
<evidence type="ECO:0000313" key="2">
    <source>
        <dbReference type="EMBL" id="GAJ17761.1"/>
    </source>
</evidence>
<feature type="domain" description="DhaL" evidence="1">
    <location>
        <begin position="1"/>
        <end position="124"/>
    </location>
</feature>
<evidence type="ECO:0000259" key="1">
    <source>
        <dbReference type="PROSITE" id="PS51480"/>
    </source>
</evidence>
<organism evidence="2">
    <name type="scientific">marine sediment metagenome</name>
    <dbReference type="NCBI Taxonomy" id="412755"/>
    <lineage>
        <taxon>unclassified sequences</taxon>
        <taxon>metagenomes</taxon>
        <taxon>ecological metagenomes</taxon>
    </lineage>
</organism>
<proteinExistence type="predicted"/>
<dbReference type="Gene3D" id="1.25.40.340">
    <property type="match status" value="1"/>
</dbReference>
<name>X1VND3_9ZZZZ</name>
<sequence length="124" mass="13368">VDHDSVISAISKGAFVGAKGNSGVIYSQFLIGVVEALEGKTNTTPKDFSEALDEGTEMAYDSILNPTEGTILTIMKVITEKSKELIIENPDISWIDFMTALVETGKSTLAKTKEMLKVLKDANV</sequence>